<comment type="caution">
    <text evidence="2">The sequence shown here is derived from an EMBL/GenBank/DDBJ whole genome shotgun (WGS) entry which is preliminary data.</text>
</comment>
<keyword evidence="1" id="KW-0732">Signal</keyword>
<keyword evidence="3" id="KW-1185">Reference proteome</keyword>
<organism evidence="2 3">
    <name type="scientific">Filifactor villosus</name>
    <dbReference type="NCBI Taxonomy" id="29374"/>
    <lineage>
        <taxon>Bacteria</taxon>
        <taxon>Bacillati</taxon>
        <taxon>Bacillota</taxon>
        <taxon>Clostridia</taxon>
        <taxon>Peptostreptococcales</taxon>
        <taxon>Filifactoraceae</taxon>
        <taxon>Filifactor</taxon>
    </lineage>
</organism>
<dbReference type="EMBL" id="JBHSHL010000014">
    <property type="protein sequence ID" value="MFC4804379.1"/>
    <property type="molecule type" value="Genomic_DNA"/>
</dbReference>
<feature type="signal peptide" evidence="1">
    <location>
        <begin position="1"/>
        <end position="24"/>
    </location>
</feature>
<accession>A0ABV9QJL3</accession>
<dbReference type="Proteomes" id="UP001595916">
    <property type="component" value="Unassembled WGS sequence"/>
</dbReference>
<evidence type="ECO:0000313" key="2">
    <source>
        <dbReference type="EMBL" id="MFC4804379.1"/>
    </source>
</evidence>
<proteinExistence type="predicted"/>
<dbReference type="PROSITE" id="PS51257">
    <property type="entry name" value="PROKAR_LIPOPROTEIN"/>
    <property type="match status" value="1"/>
</dbReference>
<reference evidence="3" key="1">
    <citation type="journal article" date="2019" name="Int. J. Syst. Evol. Microbiol.">
        <title>The Global Catalogue of Microorganisms (GCM) 10K type strain sequencing project: providing services to taxonomists for standard genome sequencing and annotation.</title>
        <authorList>
            <consortium name="The Broad Institute Genomics Platform"/>
            <consortium name="The Broad Institute Genome Sequencing Center for Infectious Disease"/>
            <person name="Wu L."/>
            <person name="Ma J."/>
        </authorList>
    </citation>
    <scope>NUCLEOTIDE SEQUENCE [LARGE SCALE GENOMIC DNA]</scope>
    <source>
        <strain evidence="3">CCUG 46385</strain>
    </source>
</reference>
<evidence type="ECO:0000256" key="1">
    <source>
        <dbReference type="SAM" id="SignalP"/>
    </source>
</evidence>
<protein>
    <recommendedName>
        <fullName evidence="4">DUF5105 domain-containing protein</fullName>
    </recommendedName>
</protein>
<dbReference type="RefSeq" id="WP_379787885.1">
    <property type="nucleotide sequence ID" value="NZ_JBHSHL010000014.1"/>
</dbReference>
<evidence type="ECO:0008006" key="4">
    <source>
        <dbReference type="Google" id="ProtNLM"/>
    </source>
</evidence>
<evidence type="ECO:0000313" key="3">
    <source>
        <dbReference type="Proteomes" id="UP001595916"/>
    </source>
</evidence>
<feature type="chain" id="PRO_5046085291" description="DUF5105 domain-containing protein" evidence="1">
    <location>
        <begin position="25"/>
        <end position="182"/>
    </location>
</feature>
<gene>
    <name evidence="2" type="ORF">ACFO4R_04720</name>
</gene>
<sequence>MFKKKMTGLILLLAVLLLGSSCKGEDPQEAVARQFLTNFYTSNLEGRYDGYLKFQERINAGETLSPEEIEQEIRGYHRSIGDLMTEEGLFKLIKNDFMVVLDKTMTQKAHHTVVKEVKPVDAGEAKTIENAKNWTYEVKVEILDEKDEVVGESIQKGSLILSSGEDPKILSFHQDNMEDFFK</sequence>
<name>A0ABV9QJL3_9FIRM</name>